<keyword evidence="2" id="KW-1185">Reference proteome</keyword>
<dbReference type="Proteomes" id="UP000003639">
    <property type="component" value="Unassembled WGS sequence"/>
</dbReference>
<sequence length="63" mass="6765">MLLKNELQELASKKVEVRVIIVNGFQIVGKILDADESAVIVDVNGSRKVVNLSAVSTVELSKG</sequence>
<proteinExistence type="predicted"/>
<reference evidence="1 2" key="2">
    <citation type="submission" date="2007-06" db="EMBL/GenBank/DDBJ databases">
        <title>Draft genome sequence of Pseudoflavonifractor capillosus ATCC 29799.</title>
        <authorList>
            <person name="Sudarsanam P."/>
            <person name="Ley R."/>
            <person name="Guruge J."/>
            <person name="Turnbaugh P.J."/>
            <person name="Mahowald M."/>
            <person name="Liep D."/>
            <person name="Gordon J."/>
        </authorList>
    </citation>
    <scope>NUCLEOTIDE SEQUENCE [LARGE SCALE GENOMIC DNA]</scope>
    <source>
        <strain evidence="1 2">ATCC 29799</strain>
    </source>
</reference>
<dbReference type="GO" id="GO:0006355">
    <property type="term" value="P:regulation of DNA-templated transcription"/>
    <property type="evidence" value="ECO:0007669"/>
    <property type="project" value="InterPro"/>
</dbReference>
<dbReference type="InterPro" id="IPR005001">
    <property type="entry name" value="Hfq"/>
</dbReference>
<dbReference type="RefSeq" id="WP_006573630.1">
    <property type="nucleotide sequence ID" value="NZ_AAXG02000028.1"/>
</dbReference>
<evidence type="ECO:0000313" key="2">
    <source>
        <dbReference type="Proteomes" id="UP000003639"/>
    </source>
</evidence>
<evidence type="ECO:0000313" key="1">
    <source>
        <dbReference type="EMBL" id="EDM99193.1"/>
    </source>
</evidence>
<dbReference type="SUPFAM" id="SSF50182">
    <property type="entry name" value="Sm-like ribonucleoproteins"/>
    <property type="match status" value="1"/>
</dbReference>
<dbReference type="GO" id="GO:0003723">
    <property type="term" value="F:RNA binding"/>
    <property type="evidence" value="ECO:0007669"/>
    <property type="project" value="InterPro"/>
</dbReference>
<name>A6NY23_9FIRM</name>
<dbReference type="Pfam" id="PF17209">
    <property type="entry name" value="Hfq"/>
    <property type="match status" value="1"/>
</dbReference>
<reference evidence="1 2" key="1">
    <citation type="submission" date="2007-04" db="EMBL/GenBank/DDBJ databases">
        <authorList>
            <person name="Fulton L."/>
            <person name="Clifton S."/>
            <person name="Fulton B."/>
            <person name="Xu J."/>
            <person name="Minx P."/>
            <person name="Pepin K.H."/>
            <person name="Johnson M."/>
            <person name="Thiruvilangam P."/>
            <person name="Bhonagiri V."/>
            <person name="Nash W.E."/>
            <person name="Mardis E.R."/>
            <person name="Wilson R.K."/>
        </authorList>
    </citation>
    <scope>NUCLEOTIDE SEQUENCE [LARGE SCALE GENOMIC DNA]</scope>
    <source>
        <strain evidence="1 2">ATCC 29799</strain>
    </source>
</reference>
<dbReference type="STRING" id="411467.BACCAP_03121"/>
<organism evidence="1 2">
    <name type="scientific">Pseudoflavonifractor capillosus ATCC 29799</name>
    <dbReference type="NCBI Taxonomy" id="411467"/>
    <lineage>
        <taxon>Bacteria</taxon>
        <taxon>Bacillati</taxon>
        <taxon>Bacillota</taxon>
        <taxon>Clostridia</taxon>
        <taxon>Eubacteriales</taxon>
        <taxon>Oscillospiraceae</taxon>
        <taxon>Pseudoflavonifractor</taxon>
    </lineage>
</organism>
<accession>A6NY23</accession>
<comment type="caution">
    <text evidence="1">The sequence shown here is derived from an EMBL/GenBank/DDBJ whole genome shotgun (WGS) entry which is preliminary data.</text>
</comment>
<dbReference type="AlphaFoldDB" id="A6NY23"/>
<dbReference type="Gene3D" id="2.30.30.100">
    <property type="match status" value="1"/>
</dbReference>
<dbReference type="EMBL" id="AAXG02000028">
    <property type="protein sequence ID" value="EDM99193.1"/>
    <property type="molecule type" value="Genomic_DNA"/>
</dbReference>
<dbReference type="InterPro" id="IPR010920">
    <property type="entry name" value="LSM_dom_sf"/>
</dbReference>
<gene>
    <name evidence="1" type="ORF">BACCAP_03121</name>
</gene>
<protein>
    <submittedName>
        <fullName evidence="1">Putative RNA chaperone Hfq</fullName>
    </submittedName>
</protein>